<dbReference type="SMART" id="SM00408">
    <property type="entry name" value="IGc2"/>
    <property type="match status" value="3"/>
</dbReference>
<dbReference type="GO" id="GO:0098609">
    <property type="term" value="P:cell-cell adhesion"/>
    <property type="evidence" value="ECO:0007669"/>
    <property type="project" value="TreeGrafter"/>
</dbReference>
<dbReference type="AlphaFoldDB" id="A0A0N5CK42"/>
<gene>
    <name evidence="5" type="ORF">TCLT_LOCUS424</name>
</gene>
<feature type="domain" description="Ig-like" evidence="3">
    <location>
        <begin position="451"/>
        <end position="524"/>
    </location>
</feature>
<organism evidence="7">
    <name type="scientific">Thelazia callipaeda</name>
    <name type="common">Oriental eyeworm</name>
    <name type="synonym">Parasitic nematode</name>
    <dbReference type="NCBI Taxonomy" id="103827"/>
    <lineage>
        <taxon>Eukaryota</taxon>
        <taxon>Metazoa</taxon>
        <taxon>Ecdysozoa</taxon>
        <taxon>Nematoda</taxon>
        <taxon>Chromadorea</taxon>
        <taxon>Rhabditida</taxon>
        <taxon>Spirurina</taxon>
        <taxon>Spiruromorpha</taxon>
        <taxon>Thelazioidea</taxon>
        <taxon>Thelaziidae</taxon>
        <taxon>Thelazia</taxon>
    </lineage>
</organism>
<dbReference type="InterPro" id="IPR003599">
    <property type="entry name" value="Ig_sub"/>
</dbReference>
<evidence type="ECO:0000313" key="6">
    <source>
        <dbReference type="Proteomes" id="UP000276776"/>
    </source>
</evidence>
<dbReference type="InterPro" id="IPR003961">
    <property type="entry name" value="FN3_dom"/>
</dbReference>
<evidence type="ECO:0000256" key="2">
    <source>
        <dbReference type="ARBA" id="ARBA00023157"/>
    </source>
</evidence>
<dbReference type="SUPFAM" id="SSF48726">
    <property type="entry name" value="Immunoglobulin"/>
    <property type="match status" value="3"/>
</dbReference>
<evidence type="ECO:0000256" key="1">
    <source>
        <dbReference type="ARBA" id="ARBA00022737"/>
    </source>
</evidence>
<dbReference type="SUPFAM" id="SSF49265">
    <property type="entry name" value="Fibronectin type III"/>
    <property type="match status" value="1"/>
</dbReference>
<dbReference type="EMBL" id="UYYF01000029">
    <property type="protein sequence ID" value="VDM95389.1"/>
    <property type="molecule type" value="Genomic_DNA"/>
</dbReference>
<dbReference type="Pfam" id="PF13927">
    <property type="entry name" value="Ig_3"/>
    <property type="match status" value="1"/>
</dbReference>
<reference evidence="5 6" key="2">
    <citation type="submission" date="2018-11" db="EMBL/GenBank/DDBJ databases">
        <authorList>
            <consortium name="Pathogen Informatics"/>
        </authorList>
    </citation>
    <scope>NUCLEOTIDE SEQUENCE [LARGE SCALE GENOMIC DNA]</scope>
</reference>
<dbReference type="CDD" id="cd00096">
    <property type="entry name" value="Ig"/>
    <property type="match status" value="1"/>
</dbReference>
<evidence type="ECO:0000313" key="7">
    <source>
        <dbReference type="WBParaSite" id="TCLT_0000042301-mRNA-1"/>
    </source>
</evidence>
<dbReference type="InterPro" id="IPR007110">
    <property type="entry name" value="Ig-like_dom"/>
</dbReference>
<dbReference type="Gene3D" id="2.60.40.10">
    <property type="entry name" value="Immunoglobulins"/>
    <property type="match status" value="4"/>
</dbReference>
<dbReference type="PANTHER" id="PTHR44170:SF55">
    <property type="entry name" value="OBSCURIN ISOFORM X2"/>
    <property type="match status" value="1"/>
</dbReference>
<dbReference type="InterPro" id="IPR003598">
    <property type="entry name" value="Ig_sub2"/>
</dbReference>
<evidence type="ECO:0000313" key="5">
    <source>
        <dbReference type="EMBL" id="VDM95389.1"/>
    </source>
</evidence>
<evidence type="ECO:0000259" key="4">
    <source>
        <dbReference type="PROSITE" id="PS50853"/>
    </source>
</evidence>
<protein>
    <submittedName>
        <fullName evidence="7">Ig-like domain-containing protein</fullName>
    </submittedName>
</protein>
<sequence length="879" mass="99872">MSCQIEPGWRGATMADVHWIKDGVPISELGNESIRDELLVNGPTLQIQYGRHHAEGDYQCSAVIRGVRLSNGKYIDTRLVSAPVKFRRARITKFEKVLPQNVVVFQGQIARLPCSGMPDVIPGPPEIMFQRENHGELLGLLGDERYLSTPSGLQIPLAKISDSGNYYCIVRNTFTNQTRKSPYLYFRLQVLAKKYNSIEPVLVYPILASSASDPIVVDVVKGKTVLLECIVTSSKIMWTKLYSEEKELSVSGEKTRFRQIWGNLQIHQVNEADTGVYMCESMALFSHVVDEFPKIYYNLRVHAPTDVQLMLGQLAADRSWKLSCLALNLHYEIPMVYINGLALIDAMDQLGVPPHTNFFTNPINATLTSSVALSGSVQASTYLQIQMHIIISLIIISNVLQCISRPAMDEAEIYGNGLERGRAMNLFVDNRVNQQINLILQGPENSTKIVGETVQLVCLVVPRTTKTIWTKDGQRMALIGKKRVRLVGTASLQISDVQQEDEGWYTCEVTDNTNHMTRSSAYLKIIRNFFFKCEKKSKKLEPTNKDSDQLSMDAPRAFIYGRNIRIFWSLPKNHPSINKIASFRIEFRPENNEEWITGDLVDGHVRAVTIKALLPRIRYQFRVLMRMLDDSIILSPPTNWLTIQKASENDINPQLNITHFSQHTDSILQLHWNYTAPEYMDLPETFLISYANTSEIHYTHTLRLNNTFFMANLSDLPPSTEYRAIVEAEFADHTRIRSDPAIAHTLAAHGKFMDTSHRIFSEQRVQKSHLFYEPALSAVSDEGECTPLRIKHYNDRSPSIESLKSFSFSKKYNILPNLYGDEDCVMETSGVTSFKEDQSFFGMYGNMVSENSNIQKPLSKAVRVTNQDESFWLKSKFCI</sequence>
<dbReference type="InterPro" id="IPR013783">
    <property type="entry name" value="Ig-like_fold"/>
</dbReference>
<keyword evidence="1" id="KW-0677">Repeat</keyword>
<feature type="domain" description="Fibronectin type-III" evidence="4">
    <location>
        <begin position="541"/>
        <end position="649"/>
    </location>
</feature>
<dbReference type="CDD" id="cd00063">
    <property type="entry name" value="FN3"/>
    <property type="match status" value="1"/>
</dbReference>
<dbReference type="PROSITE" id="PS50853">
    <property type="entry name" value="FN3"/>
    <property type="match status" value="2"/>
</dbReference>
<reference evidence="7" key="1">
    <citation type="submission" date="2017-02" db="UniProtKB">
        <authorList>
            <consortium name="WormBaseParasite"/>
        </authorList>
    </citation>
    <scope>IDENTIFICATION</scope>
</reference>
<dbReference type="Pfam" id="PF00047">
    <property type="entry name" value="ig"/>
    <property type="match status" value="1"/>
</dbReference>
<evidence type="ECO:0000259" key="3">
    <source>
        <dbReference type="PROSITE" id="PS50835"/>
    </source>
</evidence>
<accession>A0A0N5CK42</accession>
<dbReference type="InterPro" id="IPR013151">
    <property type="entry name" value="Immunoglobulin_dom"/>
</dbReference>
<dbReference type="PANTHER" id="PTHR44170">
    <property type="entry name" value="PROTEIN SIDEKICK"/>
    <property type="match status" value="1"/>
</dbReference>
<keyword evidence="6" id="KW-1185">Reference proteome</keyword>
<dbReference type="PROSITE" id="PS50835">
    <property type="entry name" value="IG_LIKE"/>
    <property type="match status" value="4"/>
</dbReference>
<dbReference type="Proteomes" id="UP000276776">
    <property type="component" value="Unassembled WGS sequence"/>
</dbReference>
<name>A0A0N5CK42_THECL</name>
<feature type="domain" description="Ig-like" evidence="3">
    <location>
        <begin position="83"/>
        <end position="181"/>
    </location>
</feature>
<dbReference type="OMA" id="CISRPAM"/>
<feature type="domain" description="Fibronectin type-III" evidence="4">
    <location>
        <begin position="653"/>
        <end position="748"/>
    </location>
</feature>
<dbReference type="OrthoDB" id="5982258at2759"/>
<dbReference type="WBParaSite" id="TCLT_0000042301-mRNA-1">
    <property type="protein sequence ID" value="TCLT_0000042301-mRNA-1"/>
    <property type="gene ID" value="TCLT_0000042301"/>
</dbReference>
<keyword evidence="2" id="KW-1015">Disulfide bond</keyword>
<dbReference type="SMART" id="SM00409">
    <property type="entry name" value="IG"/>
    <property type="match status" value="3"/>
</dbReference>
<feature type="domain" description="Ig-like" evidence="3">
    <location>
        <begin position="1"/>
        <end position="70"/>
    </location>
</feature>
<proteinExistence type="predicted"/>
<dbReference type="InterPro" id="IPR036179">
    <property type="entry name" value="Ig-like_dom_sf"/>
</dbReference>
<dbReference type="InterPro" id="IPR036116">
    <property type="entry name" value="FN3_sf"/>
</dbReference>
<dbReference type="STRING" id="103827.A0A0N5CK42"/>
<feature type="domain" description="Ig-like" evidence="3">
    <location>
        <begin position="205"/>
        <end position="279"/>
    </location>
</feature>